<protein>
    <submittedName>
        <fullName evidence="2">Uncharacterized protein</fullName>
    </submittedName>
</protein>
<feature type="region of interest" description="Disordered" evidence="1">
    <location>
        <begin position="37"/>
        <end position="56"/>
    </location>
</feature>
<sequence length="56" mass="6400">MPCGAVAVPAPRETSSTPLRRRLWVYFSVRAPLMVHTRRRSHPAPRTRCRRGHAGH</sequence>
<dbReference type="EMBL" id="BK015678">
    <property type="protein sequence ID" value="DAE19594.1"/>
    <property type="molecule type" value="Genomic_DNA"/>
</dbReference>
<accession>A0A8S5QKR9</accession>
<reference evidence="2" key="1">
    <citation type="journal article" date="2021" name="Proc. Natl. Acad. Sci. U.S.A.">
        <title>A Catalog of Tens of Thousands of Viruses from Human Metagenomes Reveals Hidden Associations with Chronic Diseases.</title>
        <authorList>
            <person name="Tisza M.J."/>
            <person name="Buck C.B."/>
        </authorList>
    </citation>
    <scope>NUCLEOTIDE SEQUENCE</scope>
    <source>
        <strain evidence="2">Ctvv53</strain>
    </source>
</reference>
<organism evidence="2">
    <name type="scientific">Siphoviridae sp. ctvv53</name>
    <dbReference type="NCBI Taxonomy" id="2826513"/>
    <lineage>
        <taxon>Viruses</taxon>
        <taxon>Duplodnaviria</taxon>
        <taxon>Heunggongvirae</taxon>
        <taxon>Uroviricota</taxon>
        <taxon>Caudoviricetes</taxon>
    </lineage>
</organism>
<name>A0A8S5QKR9_9CAUD</name>
<evidence type="ECO:0000313" key="2">
    <source>
        <dbReference type="EMBL" id="DAE19594.1"/>
    </source>
</evidence>
<proteinExistence type="predicted"/>
<evidence type="ECO:0000256" key="1">
    <source>
        <dbReference type="SAM" id="MobiDB-lite"/>
    </source>
</evidence>